<evidence type="ECO:0000256" key="1">
    <source>
        <dbReference type="SAM" id="MobiDB-lite"/>
    </source>
</evidence>
<dbReference type="HOGENOM" id="CLU_1196303_0_0_1"/>
<dbReference type="EMBL" id="KI393323">
    <property type="protein sequence ID" value="ERN08510.1"/>
    <property type="molecule type" value="Genomic_DNA"/>
</dbReference>
<proteinExistence type="predicted"/>
<accession>W1PMW3</accession>
<organism evidence="2 3">
    <name type="scientific">Amborella trichopoda</name>
    <dbReference type="NCBI Taxonomy" id="13333"/>
    <lineage>
        <taxon>Eukaryota</taxon>
        <taxon>Viridiplantae</taxon>
        <taxon>Streptophyta</taxon>
        <taxon>Embryophyta</taxon>
        <taxon>Tracheophyta</taxon>
        <taxon>Spermatophyta</taxon>
        <taxon>Magnoliopsida</taxon>
        <taxon>Amborellales</taxon>
        <taxon>Amborellaceae</taxon>
        <taxon>Amborella</taxon>
    </lineage>
</organism>
<feature type="region of interest" description="Disordered" evidence="1">
    <location>
        <begin position="1"/>
        <end position="22"/>
    </location>
</feature>
<sequence length="232" mass="24048">MLSPIGPPVVPSSSGGGFALPPKLEKRMRASPCPIRISEAATTPLQETMIVVAATRPALSSQTSFRLSRQVESTSPPVVEAEATPAERPVDPKVVQPPTLSPLSQGDLFCAITEEGDILVVGIEMIDEATVVTTPEVPGPAISKTETQTFFPSEATLELVAVPSLKALISVIAHVKAAPDPHIPSSEPSVLASPEPTVLVEITPLVVVSSVPSSTSSTASDVKTSIIASLLH</sequence>
<evidence type="ECO:0000313" key="2">
    <source>
        <dbReference type="EMBL" id="ERN08510.1"/>
    </source>
</evidence>
<feature type="region of interest" description="Disordered" evidence="1">
    <location>
        <begin position="63"/>
        <end position="96"/>
    </location>
</feature>
<name>W1PMW3_AMBTC</name>
<evidence type="ECO:0000313" key="3">
    <source>
        <dbReference type="Proteomes" id="UP000017836"/>
    </source>
</evidence>
<dbReference type="Gramene" id="ERN08510">
    <property type="protein sequence ID" value="ERN08510"/>
    <property type="gene ID" value="AMTR_s00152p00086920"/>
</dbReference>
<reference evidence="3" key="1">
    <citation type="journal article" date="2013" name="Science">
        <title>The Amborella genome and the evolution of flowering plants.</title>
        <authorList>
            <consortium name="Amborella Genome Project"/>
        </authorList>
    </citation>
    <scope>NUCLEOTIDE SEQUENCE [LARGE SCALE GENOMIC DNA]</scope>
</reference>
<gene>
    <name evidence="2" type="ORF">AMTR_s00152p00086920</name>
</gene>
<keyword evidence="3" id="KW-1185">Reference proteome</keyword>
<feature type="compositionally biased region" description="Polar residues" evidence="1">
    <location>
        <begin position="63"/>
        <end position="76"/>
    </location>
</feature>
<feature type="compositionally biased region" description="Pro residues" evidence="1">
    <location>
        <begin position="1"/>
        <end position="10"/>
    </location>
</feature>
<dbReference type="AlphaFoldDB" id="W1PMW3"/>
<dbReference type="Proteomes" id="UP000017836">
    <property type="component" value="Unassembled WGS sequence"/>
</dbReference>
<protein>
    <submittedName>
        <fullName evidence="2">Uncharacterized protein</fullName>
    </submittedName>
</protein>